<dbReference type="PRINTS" id="PR01034">
    <property type="entry name" value="RIBOSOMALS12"/>
</dbReference>
<dbReference type="EMBL" id="JANJYI010000006">
    <property type="protein sequence ID" value="KAK2646479.1"/>
    <property type="molecule type" value="Genomic_DNA"/>
</dbReference>
<dbReference type="InterPro" id="IPR005679">
    <property type="entry name" value="Ribosomal_uS12_bac"/>
</dbReference>
<protein>
    <submittedName>
        <fullName evidence="1">Uncharacterized protein</fullName>
    </submittedName>
</protein>
<name>A0AAD9U229_9ROSI</name>
<dbReference type="GO" id="GO:0015935">
    <property type="term" value="C:small ribosomal subunit"/>
    <property type="evidence" value="ECO:0007669"/>
    <property type="project" value="InterPro"/>
</dbReference>
<dbReference type="GO" id="GO:0006412">
    <property type="term" value="P:translation"/>
    <property type="evidence" value="ECO:0007669"/>
    <property type="project" value="InterPro"/>
</dbReference>
<gene>
    <name evidence="1" type="ORF">Ddye_021674</name>
</gene>
<dbReference type="AlphaFoldDB" id="A0AAD9U229"/>
<comment type="caution">
    <text evidence="1">The sequence shown here is derived from an EMBL/GenBank/DDBJ whole genome shotgun (WGS) entry which is preliminary data.</text>
</comment>
<sequence>MRAKTRFFSLTCDPIGAVLNDTLSPHLPYLVERLRNSLFSLCGFSFFPRRWKPFDARGNNQLMWRPLTTVEYFFCSFLCRYTWHLQLLLLLLPPPTAERIISLVDNALPEHPDWDESFTPIPMVLIRVKDSPGVKSHRIRGVKDLLGIPNRRRGRSK</sequence>
<accession>A0AAD9U229</accession>
<organism evidence="1 2">
    <name type="scientific">Dipteronia dyeriana</name>
    <dbReference type="NCBI Taxonomy" id="168575"/>
    <lineage>
        <taxon>Eukaryota</taxon>
        <taxon>Viridiplantae</taxon>
        <taxon>Streptophyta</taxon>
        <taxon>Embryophyta</taxon>
        <taxon>Tracheophyta</taxon>
        <taxon>Spermatophyta</taxon>
        <taxon>Magnoliopsida</taxon>
        <taxon>eudicotyledons</taxon>
        <taxon>Gunneridae</taxon>
        <taxon>Pentapetalae</taxon>
        <taxon>rosids</taxon>
        <taxon>malvids</taxon>
        <taxon>Sapindales</taxon>
        <taxon>Sapindaceae</taxon>
        <taxon>Hippocastanoideae</taxon>
        <taxon>Acereae</taxon>
        <taxon>Dipteronia</taxon>
    </lineage>
</organism>
<dbReference type="Proteomes" id="UP001280121">
    <property type="component" value="Unassembled WGS sequence"/>
</dbReference>
<evidence type="ECO:0000313" key="1">
    <source>
        <dbReference type="EMBL" id="KAK2646479.1"/>
    </source>
</evidence>
<dbReference type="InterPro" id="IPR012340">
    <property type="entry name" value="NA-bd_OB-fold"/>
</dbReference>
<keyword evidence="2" id="KW-1185">Reference proteome</keyword>
<proteinExistence type="predicted"/>
<dbReference type="Gene3D" id="2.40.50.140">
    <property type="entry name" value="Nucleic acid-binding proteins"/>
    <property type="match status" value="1"/>
</dbReference>
<reference evidence="1" key="1">
    <citation type="journal article" date="2023" name="Plant J.">
        <title>Genome sequences and population genomics provide insights into the demographic history, inbreeding, and mutation load of two 'living fossil' tree species of Dipteronia.</title>
        <authorList>
            <person name="Feng Y."/>
            <person name="Comes H.P."/>
            <person name="Chen J."/>
            <person name="Zhu S."/>
            <person name="Lu R."/>
            <person name="Zhang X."/>
            <person name="Li P."/>
            <person name="Qiu J."/>
            <person name="Olsen K.M."/>
            <person name="Qiu Y."/>
        </authorList>
    </citation>
    <scope>NUCLEOTIDE SEQUENCE</scope>
    <source>
        <strain evidence="1">KIB01</strain>
    </source>
</reference>
<dbReference type="GO" id="GO:0003735">
    <property type="term" value="F:structural constituent of ribosome"/>
    <property type="evidence" value="ECO:0007669"/>
    <property type="project" value="InterPro"/>
</dbReference>
<evidence type="ECO:0000313" key="2">
    <source>
        <dbReference type="Proteomes" id="UP001280121"/>
    </source>
</evidence>